<dbReference type="EMBL" id="CP000859">
    <property type="protein sequence ID" value="ABW68543.1"/>
    <property type="molecule type" value="Genomic_DNA"/>
</dbReference>
<evidence type="ECO:0000256" key="1">
    <source>
        <dbReference type="ARBA" id="ARBA00022603"/>
    </source>
</evidence>
<dbReference type="RefSeq" id="WP_012176154.1">
    <property type="nucleotide sequence ID" value="NC_009943.1"/>
</dbReference>
<dbReference type="InterPro" id="IPR004398">
    <property type="entry name" value="RNA_MeTrfase_RsmD"/>
</dbReference>
<dbReference type="SUPFAM" id="SSF53335">
    <property type="entry name" value="S-adenosyl-L-methionine-dependent methyltransferases"/>
    <property type="match status" value="1"/>
</dbReference>
<proteinExistence type="predicted"/>
<dbReference type="PROSITE" id="PS00092">
    <property type="entry name" value="N6_MTASE"/>
    <property type="match status" value="1"/>
</dbReference>
<evidence type="ECO:0000313" key="3">
    <source>
        <dbReference type="EMBL" id="ABW68543.1"/>
    </source>
</evidence>
<dbReference type="InterPro" id="IPR029063">
    <property type="entry name" value="SAM-dependent_MTases_sf"/>
</dbReference>
<dbReference type="NCBIfam" id="TIGR00095">
    <property type="entry name" value="16S rRNA (guanine(966)-N(2))-methyltransferase RsmD"/>
    <property type="match status" value="1"/>
</dbReference>
<dbReference type="HOGENOM" id="CLU_075826_0_2_7"/>
<keyword evidence="2 3" id="KW-0808">Transferase</keyword>
<dbReference type="CDD" id="cd02440">
    <property type="entry name" value="AdoMet_MTases"/>
    <property type="match status" value="1"/>
</dbReference>
<reference evidence="3 4" key="1">
    <citation type="submission" date="2007-10" db="EMBL/GenBank/DDBJ databases">
        <title>Complete sequence of Desulfococcus oleovorans Hxd3.</title>
        <authorList>
            <consortium name="US DOE Joint Genome Institute"/>
            <person name="Copeland A."/>
            <person name="Lucas S."/>
            <person name="Lapidus A."/>
            <person name="Barry K."/>
            <person name="Glavina del Rio T."/>
            <person name="Dalin E."/>
            <person name="Tice H."/>
            <person name="Pitluck S."/>
            <person name="Kiss H."/>
            <person name="Brettin T."/>
            <person name="Bruce D."/>
            <person name="Detter J.C."/>
            <person name="Han C."/>
            <person name="Schmutz J."/>
            <person name="Larimer F."/>
            <person name="Land M."/>
            <person name="Hauser L."/>
            <person name="Kyrpides N."/>
            <person name="Kim E."/>
            <person name="Wawrik B."/>
            <person name="Richardson P."/>
        </authorList>
    </citation>
    <scope>NUCLEOTIDE SEQUENCE [LARGE SCALE GENOMIC DNA]</scope>
    <source>
        <strain evidence="4">DSM 6200 / JCM 39069 / Hxd3</strain>
    </source>
</reference>
<dbReference type="Gene3D" id="3.40.50.150">
    <property type="entry name" value="Vaccinia Virus protein VP39"/>
    <property type="match status" value="1"/>
</dbReference>
<dbReference type="OrthoDB" id="9803017at2"/>
<organism evidence="3 4">
    <name type="scientific">Desulfosudis oleivorans (strain DSM 6200 / JCM 39069 / Hxd3)</name>
    <name type="common">Desulfococcus oleovorans</name>
    <dbReference type="NCBI Taxonomy" id="96561"/>
    <lineage>
        <taxon>Bacteria</taxon>
        <taxon>Pseudomonadati</taxon>
        <taxon>Thermodesulfobacteriota</taxon>
        <taxon>Desulfobacteria</taxon>
        <taxon>Desulfobacterales</taxon>
        <taxon>Desulfosudaceae</taxon>
        <taxon>Desulfosudis</taxon>
    </lineage>
</organism>
<keyword evidence="4" id="KW-1185">Reference proteome</keyword>
<dbReference type="STRING" id="96561.Dole_2740"/>
<dbReference type="GO" id="GO:0031167">
    <property type="term" value="P:rRNA methylation"/>
    <property type="evidence" value="ECO:0007669"/>
    <property type="project" value="InterPro"/>
</dbReference>
<dbReference type="KEGG" id="dol:Dole_2740"/>
<dbReference type="PIRSF" id="PIRSF004553">
    <property type="entry name" value="CHP00095"/>
    <property type="match status" value="1"/>
</dbReference>
<evidence type="ECO:0000256" key="2">
    <source>
        <dbReference type="ARBA" id="ARBA00022679"/>
    </source>
</evidence>
<dbReference type="eggNOG" id="COG0742">
    <property type="taxonomic scope" value="Bacteria"/>
</dbReference>
<dbReference type="Pfam" id="PF03602">
    <property type="entry name" value="Cons_hypoth95"/>
    <property type="match status" value="1"/>
</dbReference>
<name>A8ZXR6_DESOH</name>
<gene>
    <name evidence="3" type="ordered locus">Dole_2740</name>
</gene>
<evidence type="ECO:0000313" key="4">
    <source>
        <dbReference type="Proteomes" id="UP000008561"/>
    </source>
</evidence>
<dbReference type="GO" id="GO:0008168">
    <property type="term" value="F:methyltransferase activity"/>
    <property type="evidence" value="ECO:0007669"/>
    <property type="project" value="UniProtKB-KW"/>
</dbReference>
<dbReference type="AlphaFoldDB" id="A8ZXR6"/>
<keyword evidence="1 3" id="KW-0489">Methyltransferase</keyword>
<accession>A8ZXR6</accession>
<dbReference type="PANTHER" id="PTHR43542">
    <property type="entry name" value="METHYLTRANSFERASE"/>
    <property type="match status" value="1"/>
</dbReference>
<sequence>MALTVIGGTLKGRRLFSPTGMAIRPTSGRVREALFNIFMHETPGATVLDLFAGTGALAIEALSRGAARAVLIDNTPAALAVIQKNIHACELQSSARAIRHDAAQNLACLPSLGMTFDLVFMDPPYKSGAIGQVLENLRVSQTLLPGAWVVAEHSRKTTAEAAACDGRDFSLTDQRKYGKTVVSFFQYMVETPMNSDTPPFHHTHDAG</sequence>
<protein>
    <submittedName>
        <fullName evidence="3">Putative methyltransferase</fullName>
    </submittedName>
</protein>
<dbReference type="InterPro" id="IPR002052">
    <property type="entry name" value="DNA_methylase_N6_adenine_CS"/>
</dbReference>
<dbReference type="PANTHER" id="PTHR43542:SF1">
    <property type="entry name" value="METHYLTRANSFERASE"/>
    <property type="match status" value="1"/>
</dbReference>
<dbReference type="Proteomes" id="UP000008561">
    <property type="component" value="Chromosome"/>
</dbReference>
<dbReference type="GO" id="GO:0003676">
    <property type="term" value="F:nucleic acid binding"/>
    <property type="evidence" value="ECO:0007669"/>
    <property type="project" value="InterPro"/>
</dbReference>